<dbReference type="AlphaFoldDB" id="A0A517SXH3"/>
<feature type="transmembrane region" description="Helical" evidence="8">
    <location>
        <begin position="24"/>
        <end position="43"/>
    </location>
</feature>
<dbReference type="InterPro" id="IPR032858">
    <property type="entry name" value="CcoP_N"/>
</dbReference>
<evidence type="ECO:0000256" key="4">
    <source>
        <dbReference type="ARBA" id="ARBA00022982"/>
    </source>
</evidence>
<feature type="region of interest" description="Disordered" evidence="7">
    <location>
        <begin position="171"/>
        <end position="209"/>
    </location>
</feature>
<keyword evidence="5 6" id="KW-0408">Iron</keyword>
<organism evidence="10 11">
    <name type="scientific">Stieleria bergensis</name>
    <dbReference type="NCBI Taxonomy" id="2528025"/>
    <lineage>
        <taxon>Bacteria</taxon>
        <taxon>Pseudomonadati</taxon>
        <taxon>Planctomycetota</taxon>
        <taxon>Planctomycetia</taxon>
        <taxon>Pirellulales</taxon>
        <taxon>Pirellulaceae</taxon>
        <taxon>Stieleria</taxon>
    </lineage>
</organism>
<dbReference type="GO" id="GO:0005506">
    <property type="term" value="F:iron ion binding"/>
    <property type="evidence" value="ECO:0007669"/>
    <property type="project" value="InterPro"/>
</dbReference>
<dbReference type="InterPro" id="IPR050597">
    <property type="entry name" value="Cytochrome_c_Oxidase_Subunit"/>
</dbReference>
<keyword evidence="2 6" id="KW-0349">Heme</keyword>
<dbReference type="InterPro" id="IPR038414">
    <property type="entry name" value="CcoP_N_sf"/>
</dbReference>
<accession>A0A517SXH3</accession>
<evidence type="ECO:0000313" key="11">
    <source>
        <dbReference type="Proteomes" id="UP000315003"/>
    </source>
</evidence>
<feature type="domain" description="Cytochrome c" evidence="9">
    <location>
        <begin position="87"/>
        <end position="166"/>
    </location>
</feature>
<dbReference type="Proteomes" id="UP000315003">
    <property type="component" value="Chromosome"/>
</dbReference>
<evidence type="ECO:0000256" key="5">
    <source>
        <dbReference type="ARBA" id="ARBA00023004"/>
    </source>
</evidence>
<dbReference type="Pfam" id="PF13442">
    <property type="entry name" value="Cytochrome_CBB3"/>
    <property type="match status" value="1"/>
</dbReference>
<keyword evidence="8" id="KW-1133">Transmembrane helix</keyword>
<dbReference type="SUPFAM" id="SSF46626">
    <property type="entry name" value="Cytochrome c"/>
    <property type="match status" value="1"/>
</dbReference>
<dbReference type="InterPro" id="IPR009056">
    <property type="entry name" value="Cyt_c-like_dom"/>
</dbReference>
<protein>
    <submittedName>
        <fullName evidence="10">Cbb3-type cytochrome c oxidase subunit CcoP1</fullName>
    </submittedName>
</protein>
<dbReference type="OrthoDB" id="7933886at2"/>
<evidence type="ECO:0000256" key="8">
    <source>
        <dbReference type="SAM" id="Phobius"/>
    </source>
</evidence>
<dbReference type="GO" id="GO:0009055">
    <property type="term" value="F:electron transfer activity"/>
    <property type="evidence" value="ECO:0007669"/>
    <property type="project" value="InterPro"/>
</dbReference>
<feature type="compositionally biased region" description="Acidic residues" evidence="7">
    <location>
        <begin position="192"/>
        <end position="209"/>
    </location>
</feature>
<name>A0A517SXH3_9BACT</name>
<dbReference type="RefSeq" id="WP_145274150.1">
    <property type="nucleotide sequence ID" value="NZ_CP036272.1"/>
</dbReference>
<evidence type="ECO:0000256" key="7">
    <source>
        <dbReference type="SAM" id="MobiDB-lite"/>
    </source>
</evidence>
<evidence type="ECO:0000256" key="6">
    <source>
        <dbReference type="PROSITE-ProRule" id="PRU00433"/>
    </source>
</evidence>
<keyword evidence="3 6" id="KW-0479">Metal-binding</keyword>
<dbReference type="PRINTS" id="PR00605">
    <property type="entry name" value="CYTCHROMECIC"/>
</dbReference>
<sequence>MSETPKTDHAYDGIEEYDNPLPGWWKWLFVATIVICPFYWMYYQTGQRTVASQFEGAMAENSRLKFQEIGDLQPDEVTLATYLQKENWVKFGKSVFATHCTSCHGAKGEGKVGPNLTDEAFKHIRTLPDIAKVIEKGANNGAMPAWGHRLQMNEIVLVSVYVASLRGTNIEGGKPAEGQEIPAWPEPPSDAVTEDATEDSGEAEPAEGA</sequence>
<evidence type="ECO:0000259" key="9">
    <source>
        <dbReference type="PROSITE" id="PS51007"/>
    </source>
</evidence>
<dbReference type="Gene3D" id="6.10.280.130">
    <property type="match status" value="1"/>
</dbReference>
<dbReference type="PANTHER" id="PTHR33751:SF1">
    <property type="entry name" value="CBB3-TYPE CYTOCHROME C OXIDASE SUBUNIT FIXP"/>
    <property type="match status" value="1"/>
</dbReference>
<keyword evidence="11" id="KW-1185">Reference proteome</keyword>
<dbReference type="Pfam" id="PF14715">
    <property type="entry name" value="FixP_N"/>
    <property type="match status" value="1"/>
</dbReference>
<evidence type="ECO:0000256" key="1">
    <source>
        <dbReference type="ARBA" id="ARBA00022448"/>
    </source>
</evidence>
<proteinExistence type="predicted"/>
<dbReference type="PROSITE" id="PS51007">
    <property type="entry name" value="CYTC"/>
    <property type="match status" value="1"/>
</dbReference>
<gene>
    <name evidence="10" type="primary">ccoP1</name>
    <name evidence="10" type="ORF">SV7mr_33750</name>
</gene>
<dbReference type="GO" id="GO:0020037">
    <property type="term" value="F:heme binding"/>
    <property type="evidence" value="ECO:0007669"/>
    <property type="project" value="InterPro"/>
</dbReference>
<keyword evidence="8" id="KW-0472">Membrane</keyword>
<keyword evidence="1" id="KW-0813">Transport</keyword>
<evidence type="ECO:0000256" key="2">
    <source>
        <dbReference type="ARBA" id="ARBA00022617"/>
    </source>
</evidence>
<evidence type="ECO:0000256" key="3">
    <source>
        <dbReference type="ARBA" id="ARBA00022723"/>
    </source>
</evidence>
<keyword evidence="4" id="KW-0249">Electron transport</keyword>
<dbReference type="PANTHER" id="PTHR33751">
    <property type="entry name" value="CBB3-TYPE CYTOCHROME C OXIDASE SUBUNIT FIXP"/>
    <property type="match status" value="1"/>
</dbReference>
<dbReference type="EMBL" id="CP036272">
    <property type="protein sequence ID" value="QDT60848.1"/>
    <property type="molecule type" value="Genomic_DNA"/>
</dbReference>
<dbReference type="Gene3D" id="1.10.760.10">
    <property type="entry name" value="Cytochrome c-like domain"/>
    <property type="match status" value="1"/>
</dbReference>
<reference evidence="10 11" key="1">
    <citation type="submission" date="2019-02" db="EMBL/GenBank/DDBJ databases">
        <title>Deep-cultivation of Planctomycetes and their phenomic and genomic characterization uncovers novel biology.</title>
        <authorList>
            <person name="Wiegand S."/>
            <person name="Jogler M."/>
            <person name="Boedeker C."/>
            <person name="Pinto D."/>
            <person name="Vollmers J."/>
            <person name="Rivas-Marin E."/>
            <person name="Kohn T."/>
            <person name="Peeters S.H."/>
            <person name="Heuer A."/>
            <person name="Rast P."/>
            <person name="Oberbeckmann S."/>
            <person name="Bunk B."/>
            <person name="Jeske O."/>
            <person name="Meyerdierks A."/>
            <person name="Storesund J.E."/>
            <person name="Kallscheuer N."/>
            <person name="Luecker S."/>
            <person name="Lage O.M."/>
            <person name="Pohl T."/>
            <person name="Merkel B.J."/>
            <person name="Hornburger P."/>
            <person name="Mueller R.-W."/>
            <person name="Bruemmer F."/>
            <person name="Labrenz M."/>
            <person name="Spormann A.M."/>
            <person name="Op den Camp H."/>
            <person name="Overmann J."/>
            <person name="Amann R."/>
            <person name="Jetten M.S.M."/>
            <person name="Mascher T."/>
            <person name="Medema M.H."/>
            <person name="Devos D.P."/>
            <person name="Kaster A.-K."/>
            <person name="Ovreas L."/>
            <person name="Rohde M."/>
            <person name="Galperin M.Y."/>
            <person name="Jogler C."/>
        </authorList>
    </citation>
    <scope>NUCLEOTIDE SEQUENCE [LARGE SCALE GENOMIC DNA]</scope>
    <source>
        <strain evidence="10 11">SV_7m_r</strain>
    </source>
</reference>
<keyword evidence="8" id="KW-0812">Transmembrane</keyword>
<dbReference type="InterPro" id="IPR036909">
    <property type="entry name" value="Cyt_c-like_dom_sf"/>
</dbReference>
<dbReference type="InterPro" id="IPR008168">
    <property type="entry name" value="Cyt_C_IC"/>
</dbReference>
<evidence type="ECO:0000313" key="10">
    <source>
        <dbReference type="EMBL" id="QDT60848.1"/>
    </source>
</evidence>